<reference evidence="10" key="1">
    <citation type="submission" date="2018-05" db="EMBL/GenBank/DDBJ databases">
        <title>Draft genome sequence of Stemphylium lycopersici strain CIDEFI 213.</title>
        <authorList>
            <person name="Medina R."/>
            <person name="Franco M.E.E."/>
            <person name="Lucentini C.G."/>
            <person name="Saparrat M.C.N."/>
            <person name="Balatti P.A."/>
        </authorList>
    </citation>
    <scope>NUCLEOTIDE SEQUENCE [LARGE SCALE GENOMIC DNA]</scope>
    <source>
        <strain evidence="10">CIDEFI 213</strain>
    </source>
</reference>
<evidence type="ECO:0000256" key="2">
    <source>
        <dbReference type="ARBA" id="ARBA00022692"/>
    </source>
</evidence>
<gene>
    <name evidence="9" type="ORF">DDE83_004269</name>
</gene>
<dbReference type="PANTHER" id="PTHR33048">
    <property type="entry name" value="PTH11-LIKE INTEGRAL MEMBRANE PROTEIN (AFU_ORTHOLOGUE AFUA_5G11245)"/>
    <property type="match status" value="1"/>
</dbReference>
<dbReference type="AlphaFoldDB" id="A0A364N4X8"/>
<dbReference type="Pfam" id="PF20684">
    <property type="entry name" value="Fung_rhodopsin"/>
    <property type="match status" value="1"/>
</dbReference>
<accession>A0A364N4X8</accession>
<keyword evidence="4 7" id="KW-0472">Membrane</keyword>
<sequence>MVANGRGQVVSWYVCTIAAVPFVALRMWTRWKRVGGLCIDDYLVLLSLACLIGDLAIQQHMWNLGLGNMALVSPENFKGIMQMIIPGSTLYVSSLWAIKFALVFFYKSLAAPGSRLVTVYNIALGGLVITYLIIFFDIIFQCFPHDKRWSNDPNYQCDPRAAEINYWITIFFNIFTDVIIICLPITMVSRLQMKLKDKIGVGAIFALGFFVVIASIVRAYYSKRNQTMLTCTVSMIETAIAIIATCLPALRSMILGTNTTKGSSNSHGRHYELSSARRRASSNRLNTSHIGGTNNGDNTSHQTSSTAGGGGLRSHTRANGSEDSLFSDSSLERGYVAEAGKGIMVNTQIETMFEDGRSDSTSVRDKTRFV</sequence>
<feature type="compositionally biased region" description="Polar residues" evidence="6">
    <location>
        <begin position="287"/>
        <end position="306"/>
    </location>
</feature>
<protein>
    <recommendedName>
        <fullName evidence="8">Rhodopsin domain-containing protein</fullName>
    </recommendedName>
</protein>
<name>A0A364N4X8_STELY</name>
<dbReference type="InterPro" id="IPR049326">
    <property type="entry name" value="Rhodopsin_dom_fungi"/>
</dbReference>
<feature type="transmembrane region" description="Helical" evidence="7">
    <location>
        <begin position="199"/>
        <end position="221"/>
    </location>
</feature>
<dbReference type="PANTHER" id="PTHR33048:SF92">
    <property type="entry name" value="INTEGRAL MEMBRANE PROTEIN"/>
    <property type="match status" value="1"/>
</dbReference>
<comment type="caution">
    <text evidence="9">The sequence shown here is derived from an EMBL/GenBank/DDBJ whole genome shotgun (WGS) entry which is preliminary data.</text>
</comment>
<dbReference type="Proteomes" id="UP000249619">
    <property type="component" value="Unassembled WGS sequence"/>
</dbReference>
<feature type="domain" description="Rhodopsin" evidence="8">
    <location>
        <begin position="25"/>
        <end position="254"/>
    </location>
</feature>
<comment type="similarity">
    <text evidence="5">Belongs to the SAT4 family.</text>
</comment>
<feature type="transmembrane region" description="Helical" evidence="7">
    <location>
        <begin position="80"/>
        <end position="106"/>
    </location>
</feature>
<feature type="transmembrane region" description="Helical" evidence="7">
    <location>
        <begin position="164"/>
        <end position="187"/>
    </location>
</feature>
<evidence type="ECO:0000259" key="8">
    <source>
        <dbReference type="Pfam" id="PF20684"/>
    </source>
</evidence>
<evidence type="ECO:0000256" key="4">
    <source>
        <dbReference type="ARBA" id="ARBA00023136"/>
    </source>
</evidence>
<keyword evidence="10" id="KW-1185">Reference proteome</keyword>
<dbReference type="InterPro" id="IPR052337">
    <property type="entry name" value="SAT4-like"/>
</dbReference>
<evidence type="ECO:0000256" key="3">
    <source>
        <dbReference type="ARBA" id="ARBA00022989"/>
    </source>
</evidence>
<evidence type="ECO:0000256" key="6">
    <source>
        <dbReference type="SAM" id="MobiDB-lite"/>
    </source>
</evidence>
<dbReference type="GO" id="GO:0016020">
    <property type="term" value="C:membrane"/>
    <property type="evidence" value="ECO:0007669"/>
    <property type="project" value="UniProtKB-SubCell"/>
</dbReference>
<evidence type="ECO:0000256" key="7">
    <source>
        <dbReference type="SAM" id="Phobius"/>
    </source>
</evidence>
<dbReference type="OrthoDB" id="2988756at2759"/>
<feature type="region of interest" description="Disordered" evidence="6">
    <location>
        <begin position="258"/>
        <end position="327"/>
    </location>
</feature>
<evidence type="ECO:0000313" key="10">
    <source>
        <dbReference type="Proteomes" id="UP000249619"/>
    </source>
</evidence>
<evidence type="ECO:0000256" key="1">
    <source>
        <dbReference type="ARBA" id="ARBA00004141"/>
    </source>
</evidence>
<feature type="transmembrane region" description="Helical" evidence="7">
    <location>
        <begin position="118"/>
        <end position="140"/>
    </location>
</feature>
<organism evidence="9 10">
    <name type="scientific">Stemphylium lycopersici</name>
    <name type="common">Tomato gray leaf spot disease fungus</name>
    <name type="synonym">Thyrospora lycopersici</name>
    <dbReference type="NCBI Taxonomy" id="183478"/>
    <lineage>
        <taxon>Eukaryota</taxon>
        <taxon>Fungi</taxon>
        <taxon>Dikarya</taxon>
        <taxon>Ascomycota</taxon>
        <taxon>Pezizomycotina</taxon>
        <taxon>Dothideomycetes</taxon>
        <taxon>Pleosporomycetidae</taxon>
        <taxon>Pleosporales</taxon>
        <taxon>Pleosporineae</taxon>
        <taxon>Pleosporaceae</taxon>
        <taxon>Stemphylium</taxon>
    </lineage>
</organism>
<feature type="transmembrane region" description="Helical" evidence="7">
    <location>
        <begin position="41"/>
        <end position="60"/>
    </location>
</feature>
<dbReference type="EMBL" id="QGDH01000052">
    <property type="protein sequence ID" value="RAR12141.1"/>
    <property type="molecule type" value="Genomic_DNA"/>
</dbReference>
<feature type="transmembrane region" description="Helical" evidence="7">
    <location>
        <begin position="227"/>
        <end position="250"/>
    </location>
</feature>
<proteinExistence type="inferred from homology"/>
<feature type="transmembrane region" description="Helical" evidence="7">
    <location>
        <begin position="12"/>
        <end position="29"/>
    </location>
</feature>
<comment type="subcellular location">
    <subcellularLocation>
        <location evidence="1">Membrane</location>
        <topology evidence="1">Multi-pass membrane protein</topology>
    </subcellularLocation>
</comment>
<evidence type="ECO:0000313" key="9">
    <source>
        <dbReference type="EMBL" id="RAR12141.1"/>
    </source>
</evidence>
<evidence type="ECO:0000256" key="5">
    <source>
        <dbReference type="ARBA" id="ARBA00038359"/>
    </source>
</evidence>
<dbReference type="STRING" id="183478.A0A364N4X8"/>
<keyword evidence="3 7" id="KW-1133">Transmembrane helix</keyword>
<keyword evidence="2 7" id="KW-0812">Transmembrane</keyword>